<reference evidence="1 2" key="1">
    <citation type="journal article" date="2022" name="G3 (Bethesda)">
        <title>Whole-genome sequence and methylome profiling of the almond [Prunus dulcis (Mill.) D.A. Webb] cultivar 'Nonpareil'.</title>
        <authorList>
            <person name="D'Amico-Willman K.M."/>
            <person name="Ouma W.Z."/>
            <person name="Meulia T."/>
            <person name="Sideli G.M."/>
            <person name="Gradziel T.M."/>
            <person name="Fresnedo-Ramirez J."/>
        </authorList>
    </citation>
    <scope>NUCLEOTIDE SEQUENCE [LARGE SCALE GENOMIC DNA]</scope>
    <source>
        <strain evidence="1">Clone GOH B32 T37-40</strain>
    </source>
</reference>
<name>A0AAD4Z6T8_PRUDU</name>
<dbReference type="PANTHER" id="PTHR31968:SF4">
    <property type="entry name" value="SERINE_ARGININE-RELATED PROTEIN 53"/>
    <property type="match status" value="1"/>
</dbReference>
<evidence type="ECO:0000313" key="2">
    <source>
        <dbReference type="Proteomes" id="UP001054821"/>
    </source>
</evidence>
<dbReference type="InterPro" id="IPR034604">
    <property type="entry name" value="SRRP53"/>
</dbReference>
<dbReference type="PANTHER" id="PTHR31968">
    <property type="entry name" value="SERINE/ARGININE-RELATED PROTEIN 53"/>
    <property type="match status" value="1"/>
</dbReference>
<gene>
    <name evidence="1" type="ORF">L3X38_024762</name>
</gene>
<dbReference type="GO" id="GO:0005737">
    <property type="term" value="C:cytoplasm"/>
    <property type="evidence" value="ECO:0007669"/>
    <property type="project" value="TreeGrafter"/>
</dbReference>
<comment type="caution">
    <text evidence="1">The sequence shown here is derived from an EMBL/GenBank/DDBJ whole genome shotgun (WGS) entry which is preliminary data.</text>
</comment>
<dbReference type="GO" id="GO:0005634">
    <property type="term" value="C:nucleus"/>
    <property type="evidence" value="ECO:0007669"/>
    <property type="project" value="TreeGrafter"/>
</dbReference>
<protein>
    <submittedName>
        <fullName evidence="1">Uncharacterized protein</fullName>
    </submittedName>
</protein>
<sequence length="72" mass="8012">MEEAKAATYYDELTRRGEGAVRFKQGLGFSSASTDLENPLRAVQRCLIHRLPSSAKRRVQIALVAQLVRAPL</sequence>
<keyword evidence="2" id="KW-1185">Reference proteome</keyword>
<dbReference type="GO" id="GO:0000380">
    <property type="term" value="P:alternative mRNA splicing, via spliceosome"/>
    <property type="evidence" value="ECO:0007669"/>
    <property type="project" value="InterPro"/>
</dbReference>
<organism evidence="1 2">
    <name type="scientific">Prunus dulcis</name>
    <name type="common">Almond</name>
    <name type="synonym">Amygdalus dulcis</name>
    <dbReference type="NCBI Taxonomy" id="3755"/>
    <lineage>
        <taxon>Eukaryota</taxon>
        <taxon>Viridiplantae</taxon>
        <taxon>Streptophyta</taxon>
        <taxon>Embryophyta</taxon>
        <taxon>Tracheophyta</taxon>
        <taxon>Spermatophyta</taxon>
        <taxon>Magnoliopsida</taxon>
        <taxon>eudicotyledons</taxon>
        <taxon>Gunneridae</taxon>
        <taxon>Pentapetalae</taxon>
        <taxon>rosids</taxon>
        <taxon>fabids</taxon>
        <taxon>Rosales</taxon>
        <taxon>Rosaceae</taxon>
        <taxon>Amygdaloideae</taxon>
        <taxon>Amygdaleae</taxon>
        <taxon>Prunus</taxon>
    </lineage>
</organism>
<accession>A0AAD4Z6T8</accession>
<dbReference type="AlphaFoldDB" id="A0AAD4Z6T8"/>
<proteinExistence type="predicted"/>
<evidence type="ECO:0000313" key="1">
    <source>
        <dbReference type="EMBL" id="KAI5334629.1"/>
    </source>
</evidence>
<dbReference type="Proteomes" id="UP001054821">
    <property type="component" value="Chromosome 4"/>
</dbReference>
<dbReference type="EMBL" id="JAJFAZ020000004">
    <property type="protein sequence ID" value="KAI5334629.1"/>
    <property type="molecule type" value="Genomic_DNA"/>
</dbReference>